<dbReference type="EMBL" id="CAJA01000416">
    <property type="protein sequence ID" value="CCH74728.1"/>
    <property type="molecule type" value="Genomic_DNA"/>
</dbReference>
<evidence type="ECO:0000256" key="6">
    <source>
        <dbReference type="ARBA" id="ARBA00023295"/>
    </source>
</evidence>
<evidence type="ECO:0000256" key="11">
    <source>
        <dbReference type="RuleBase" id="RU361152"/>
    </source>
</evidence>
<evidence type="ECO:0000256" key="8">
    <source>
        <dbReference type="PIRSR" id="PIRSR601088-2"/>
    </source>
</evidence>
<dbReference type="GO" id="GO:0005975">
    <property type="term" value="P:carbohydrate metabolic process"/>
    <property type="evidence" value="ECO:0007669"/>
    <property type="project" value="InterPro"/>
</dbReference>
<keyword evidence="4 11" id="KW-0520">NAD</keyword>
<dbReference type="Pfam" id="PF02056">
    <property type="entry name" value="Glyco_hydro_4"/>
    <property type="match status" value="1"/>
</dbReference>
<dbReference type="GO" id="GO:0016616">
    <property type="term" value="F:oxidoreductase activity, acting on the CH-OH group of donors, NAD or NADP as acceptor"/>
    <property type="evidence" value="ECO:0007669"/>
    <property type="project" value="InterPro"/>
</dbReference>
<accession>W6JYV0</accession>
<dbReference type="Gene3D" id="3.40.50.720">
    <property type="entry name" value="NAD(P)-binding Rossmann-like Domain"/>
    <property type="match status" value="1"/>
</dbReference>
<dbReference type="PANTHER" id="PTHR32092:SF5">
    <property type="entry name" value="6-PHOSPHO-BETA-GLUCOSIDASE"/>
    <property type="match status" value="1"/>
</dbReference>
<feature type="active site" description="Proton acceptor" evidence="7">
    <location>
        <position position="246"/>
    </location>
</feature>
<dbReference type="InterPro" id="IPR036291">
    <property type="entry name" value="NAD(P)-bd_dom_sf"/>
</dbReference>
<evidence type="ECO:0000259" key="12">
    <source>
        <dbReference type="Pfam" id="PF11975"/>
    </source>
</evidence>
<feature type="active site" description="Proton donor" evidence="7">
    <location>
        <position position="168"/>
    </location>
</feature>
<evidence type="ECO:0000256" key="3">
    <source>
        <dbReference type="ARBA" id="ARBA00022801"/>
    </source>
</evidence>
<dbReference type="STRING" id="1193182.BN11_4730027"/>
<comment type="cofactor">
    <cofactor evidence="11">
        <name>NAD(+)</name>
        <dbReference type="ChEBI" id="CHEBI:57540"/>
    </cofactor>
    <text evidence="11">Binds 1 NAD(+) per subunit.</text>
</comment>
<evidence type="ECO:0000256" key="1">
    <source>
        <dbReference type="ARBA" id="ARBA00010141"/>
    </source>
</evidence>
<dbReference type="InterPro" id="IPR015955">
    <property type="entry name" value="Lactate_DH/Glyco_Ohase_4_C"/>
</dbReference>
<feature type="binding site" evidence="9">
    <location>
        <position position="167"/>
    </location>
    <ligand>
        <name>Mn(2+)</name>
        <dbReference type="ChEBI" id="CHEBI:29035"/>
    </ligand>
</feature>
<protein>
    <submittedName>
        <fullName evidence="13">Glycoside hydrolase family 4</fullName>
    </submittedName>
</protein>
<dbReference type="InterPro" id="IPR001088">
    <property type="entry name" value="Glyco_hydro_4"/>
</dbReference>
<dbReference type="Gene3D" id="3.90.110.10">
    <property type="entry name" value="Lactate dehydrogenase/glycoside hydrolase, family 4, C-terminal"/>
    <property type="match status" value="1"/>
</dbReference>
<dbReference type="AlphaFoldDB" id="W6JYV0"/>
<evidence type="ECO:0000256" key="5">
    <source>
        <dbReference type="ARBA" id="ARBA00023211"/>
    </source>
</evidence>
<dbReference type="InterPro" id="IPR022616">
    <property type="entry name" value="Glyco_hydro_4_C"/>
</dbReference>
<evidence type="ECO:0000313" key="14">
    <source>
        <dbReference type="Proteomes" id="UP000035763"/>
    </source>
</evidence>
<feature type="binding site" evidence="8">
    <location>
        <position position="146"/>
    </location>
    <ligand>
        <name>substrate</name>
    </ligand>
</feature>
<gene>
    <name evidence="13" type="ORF">BN11_4730027</name>
</gene>
<dbReference type="GO" id="GO:0004553">
    <property type="term" value="F:hydrolase activity, hydrolyzing O-glycosyl compounds"/>
    <property type="evidence" value="ECO:0007669"/>
    <property type="project" value="InterPro"/>
</dbReference>
<keyword evidence="6 11" id="KW-0326">Glycosidase</keyword>
<evidence type="ECO:0000256" key="4">
    <source>
        <dbReference type="ARBA" id="ARBA00023027"/>
    </source>
</evidence>
<feature type="binding site" evidence="8">
    <location>
        <position position="92"/>
    </location>
    <ligand>
        <name>substrate</name>
    </ligand>
</feature>
<keyword evidence="2 9" id="KW-0479">Metal-binding</keyword>
<keyword evidence="3 11" id="KW-0378">Hydrolase</keyword>
<evidence type="ECO:0000256" key="2">
    <source>
        <dbReference type="ARBA" id="ARBA00022723"/>
    </source>
</evidence>
<dbReference type="GO" id="GO:0046872">
    <property type="term" value="F:metal ion binding"/>
    <property type="evidence" value="ECO:0007669"/>
    <property type="project" value="UniProtKB-KW"/>
</dbReference>
<evidence type="ECO:0000256" key="9">
    <source>
        <dbReference type="PIRSR" id="PIRSR601088-3"/>
    </source>
</evidence>
<reference evidence="13 14" key="1">
    <citation type="journal article" date="2013" name="ISME J.">
        <title>A metabolic model for members of the genus Tetrasphaera involved in enhanced biological phosphorus removal.</title>
        <authorList>
            <person name="Kristiansen R."/>
            <person name="Nguyen H.T.T."/>
            <person name="Saunders A.M."/>
            <person name="Nielsen J.L."/>
            <person name="Wimmer R."/>
            <person name="Le V.Q."/>
            <person name="McIlroy S.J."/>
            <person name="Petrovski S."/>
            <person name="Seviour R.J."/>
            <person name="Calteau A."/>
            <person name="Nielsen K.L."/>
            <person name="Nielsen P.H."/>
        </authorList>
    </citation>
    <scope>NUCLEOTIDE SEQUENCE [LARGE SCALE GENOMIC DNA]</scope>
    <source>
        <strain evidence="13 14">Ben110</strain>
    </source>
</reference>
<sequence>MKLAILGGGGFRVPLVYQALLRDTGPARITEVALYDAHPARMDVIASVLASLSSTTAGEPAPVVTTHTDIRPALDGVDFVFAAIRVGGPAGRVTDERVAIRHGVLGQETTGAGGIAYGLRTIPIMRHIAETVAAQAPQAWLVNFTNPAGMITEALTPILGDQVIGICDSPLGLARRVARATGHRIEECRIDYAGLNHLGWLQGLTVGADDLLARFLADGAAIAGTEEGQVFGADWIRGLGAVPNEYLHYYYARREAVAEQRALRHVTRGEFLARQQSAFYEQAGGARHTAREAWESVLAERNATYMASARAGGEERHEEDLVSGGYEGVALALMRALAGAGDAELILNVRAGAQLALPADAVVEVPSRVTRGLVTPLPTSPLALHMSGLVQQVKAGGSG</sequence>
<evidence type="ECO:0000313" key="13">
    <source>
        <dbReference type="EMBL" id="CCH74728.1"/>
    </source>
</evidence>
<dbReference type="PANTHER" id="PTHR32092">
    <property type="entry name" value="6-PHOSPHO-BETA-GLUCOSIDASE-RELATED"/>
    <property type="match status" value="1"/>
</dbReference>
<comment type="similarity">
    <text evidence="1 11">Belongs to the glycosyl hydrolase 4 family.</text>
</comment>
<dbReference type="RefSeq" id="WP_053084196.1">
    <property type="nucleotide sequence ID" value="NZ_HG764815.1"/>
</dbReference>
<keyword evidence="5 9" id="KW-0464">Manganese</keyword>
<feature type="binding site" evidence="9">
    <location>
        <position position="197"/>
    </location>
    <ligand>
        <name>Mn(2+)</name>
        <dbReference type="ChEBI" id="CHEBI:29035"/>
    </ligand>
</feature>
<dbReference type="Proteomes" id="UP000035763">
    <property type="component" value="Unassembled WGS sequence"/>
</dbReference>
<keyword evidence="14" id="KW-1185">Reference proteome</keyword>
<evidence type="ECO:0000256" key="7">
    <source>
        <dbReference type="PIRSR" id="PIRSR601088-1"/>
    </source>
</evidence>
<dbReference type="PRINTS" id="PR00732">
    <property type="entry name" value="GLHYDRLASE4"/>
</dbReference>
<organism evidence="13 14">
    <name type="scientific">Nostocoides australiense Ben110</name>
    <dbReference type="NCBI Taxonomy" id="1193182"/>
    <lineage>
        <taxon>Bacteria</taxon>
        <taxon>Bacillati</taxon>
        <taxon>Actinomycetota</taxon>
        <taxon>Actinomycetes</taxon>
        <taxon>Micrococcales</taxon>
        <taxon>Intrasporangiaceae</taxon>
        <taxon>Nostocoides</taxon>
    </lineage>
</organism>
<feature type="domain" description="Glycosyl hydrolase family 4 C-terminal" evidence="12">
    <location>
        <begin position="192"/>
        <end position="395"/>
    </location>
</feature>
<dbReference type="OrthoDB" id="9767022at2"/>
<dbReference type="SUPFAM" id="SSF51735">
    <property type="entry name" value="NAD(P)-binding Rossmann-fold domains"/>
    <property type="match status" value="1"/>
</dbReference>
<keyword evidence="9" id="KW-0170">Cobalt</keyword>
<dbReference type="Pfam" id="PF11975">
    <property type="entry name" value="Glyco_hydro_4C"/>
    <property type="match status" value="1"/>
</dbReference>
<proteinExistence type="inferred from homology"/>
<dbReference type="SUPFAM" id="SSF56327">
    <property type="entry name" value="LDH C-terminal domain-like"/>
    <property type="match status" value="1"/>
</dbReference>
<keyword evidence="9" id="KW-0408">Iron</keyword>
<name>W6JYV0_9MICO</name>
<feature type="site" description="Increases basicity of active site Tyr" evidence="10">
    <location>
        <position position="108"/>
    </location>
</feature>
<comment type="caution">
    <text evidence="13">The sequence shown here is derived from an EMBL/GenBank/DDBJ whole genome shotgun (WGS) entry which is preliminary data.</text>
</comment>
<keyword evidence="9" id="KW-0533">Nickel</keyword>
<evidence type="ECO:0000256" key="10">
    <source>
        <dbReference type="PIRSR" id="PIRSR601088-4"/>
    </source>
</evidence>